<reference evidence="1 2" key="1">
    <citation type="journal article" date="2016" name="Proc. Natl. Acad. Sci. U.S.A.">
        <title>Lipid metabolic changes in an early divergent fungus govern the establishment of a mutualistic symbiosis with endobacteria.</title>
        <authorList>
            <person name="Lastovetsky O.A."/>
            <person name="Gaspar M.L."/>
            <person name="Mondo S.J."/>
            <person name="LaButti K.M."/>
            <person name="Sandor L."/>
            <person name="Grigoriev I.V."/>
            <person name="Henry S.A."/>
            <person name="Pawlowska T.E."/>
        </authorList>
    </citation>
    <scope>NUCLEOTIDE SEQUENCE [LARGE SCALE GENOMIC DNA]</scope>
    <source>
        <strain evidence="1 2">ATCC 52813</strain>
    </source>
</reference>
<dbReference type="RefSeq" id="XP_023466505.1">
    <property type="nucleotide sequence ID" value="XM_023613128.1"/>
</dbReference>
<dbReference type="GeneID" id="35444117"/>
<sequence>MGFFRHNKSTKTGSPTPVFLCYGSTKTYKAGTMVYNTQPFVSPSAIVNSINIKAFGMSHSAQFNLHGCTADQLHSLDML</sequence>
<dbReference type="AlphaFoldDB" id="A0A2G4SVJ7"/>
<protein>
    <submittedName>
        <fullName evidence="1">Uncharacterized protein</fullName>
    </submittedName>
</protein>
<dbReference type="Proteomes" id="UP000242254">
    <property type="component" value="Unassembled WGS sequence"/>
</dbReference>
<proteinExistence type="predicted"/>
<name>A0A2G4SVJ7_RHIZD</name>
<evidence type="ECO:0000313" key="2">
    <source>
        <dbReference type="Proteomes" id="UP000242254"/>
    </source>
</evidence>
<dbReference type="EMBL" id="KZ303849">
    <property type="protein sequence ID" value="PHZ12797.1"/>
    <property type="molecule type" value="Genomic_DNA"/>
</dbReference>
<gene>
    <name evidence="1" type="ORF">RHIMIDRAFT_283388</name>
</gene>
<keyword evidence="2" id="KW-1185">Reference proteome</keyword>
<organism evidence="1 2">
    <name type="scientific">Rhizopus microsporus ATCC 52813</name>
    <dbReference type="NCBI Taxonomy" id="1340429"/>
    <lineage>
        <taxon>Eukaryota</taxon>
        <taxon>Fungi</taxon>
        <taxon>Fungi incertae sedis</taxon>
        <taxon>Mucoromycota</taxon>
        <taxon>Mucoromycotina</taxon>
        <taxon>Mucoromycetes</taxon>
        <taxon>Mucorales</taxon>
        <taxon>Mucorineae</taxon>
        <taxon>Rhizopodaceae</taxon>
        <taxon>Rhizopus</taxon>
    </lineage>
</organism>
<accession>A0A2G4SVJ7</accession>
<evidence type="ECO:0000313" key="1">
    <source>
        <dbReference type="EMBL" id="PHZ12797.1"/>
    </source>
</evidence>